<feature type="signal peptide" evidence="7">
    <location>
        <begin position="1"/>
        <end position="31"/>
    </location>
</feature>
<evidence type="ECO:0000313" key="9">
    <source>
        <dbReference type="Proteomes" id="UP001338137"/>
    </source>
</evidence>
<dbReference type="Proteomes" id="UP001338137">
    <property type="component" value="Unassembled WGS sequence"/>
</dbReference>
<evidence type="ECO:0000256" key="3">
    <source>
        <dbReference type="ARBA" id="ARBA00023136"/>
    </source>
</evidence>
<dbReference type="InterPro" id="IPR050490">
    <property type="entry name" value="Bact_solute-bd_prot1"/>
</dbReference>
<feature type="region of interest" description="Disordered" evidence="6">
    <location>
        <begin position="35"/>
        <end position="55"/>
    </location>
</feature>
<evidence type="ECO:0000256" key="6">
    <source>
        <dbReference type="SAM" id="MobiDB-lite"/>
    </source>
</evidence>
<evidence type="ECO:0000256" key="2">
    <source>
        <dbReference type="ARBA" id="ARBA00022729"/>
    </source>
</evidence>
<dbReference type="SUPFAM" id="SSF53850">
    <property type="entry name" value="Periplasmic binding protein-like II"/>
    <property type="match status" value="1"/>
</dbReference>
<dbReference type="RefSeq" id="WP_326070732.1">
    <property type="nucleotide sequence ID" value="NZ_JARLKY010000009.1"/>
</dbReference>
<dbReference type="PROSITE" id="PS51257">
    <property type="entry name" value="PROKAR_LIPOPROTEIN"/>
    <property type="match status" value="1"/>
</dbReference>
<gene>
    <name evidence="8" type="ORF">P4I72_04345</name>
</gene>
<evidence type="ECO:0000313" key="8">
    <source>
        <dbReference type="EMBL" id="MEC0226342.1"/>
    </source>
</evidence>
<organism evidence="8 9">
    <name type="scientific">Paenibacillus alba</name>
    <dbReference type="NCBI Taxonomy" id="1197127"/>
    <lineage>
        <taxon>Bacteria</taxon>
        <taxon>Bacillati</taxon>
        <taxon>Bacillota</taxon>
        <taxon>Bacilli</taxon>
        <taxon>Bacillales</taxon>
        <taxon>Paenibacillaceae</taxon>
        <taxon>Paenibacillus</taxon>
    </lineage>
</organism>
<dbReference type="Pfam" id="PF01547">
    <property type="entry name" value="SBP_bac_1"/>
    <property type="match status" value="1"/>
</dbReference>
<keyword evidence="4" id="KW-0564">Palmitate</keyword>
<reference evidence="8 9" key="1">
    <citation type="submission" date="2023-03" db="EMBL/GenBank/DDBJ databases">
        <title>Bacillus Genome Sequencing.</title>
        <authorList>
            <person name="Dunlap C."/>
        </authorList>
    </citation>
    <scope>NUCLEOTIDE SEQUENCE [LARGE SCALE GENOMIC DNA]</scope>
    <source>
        <strain evidence="8 9">BD-533</strain>
    </source>
</reference>
<evidence type="ECO:0000256" key="7">
    <source>
        <dbReference type="SAM" id="SignalP"/>
    </source>
</evidence>
<accession>A0ABU6FWT9</accession>
<dbReference type="Gene3D" id="3.40.190.10">
    <property type="entry name" value="Periplasmic binding protein-like II"/>
    <property type="match status" value="2"/>
</dbReference>
<evidence type="ECO:0000256" key="4">
    <source>
        <dbReference type="ARBA" id="ARBA00023139"/>
    </source>
</evidence>
<keyword evidence="2 7" id="KW-0732">Signal</keyword>
<sequence length="527" mass="59140">MKMKIKMKMKFTRLVTLACVVCLTGATVACSSDKDSTTTAQASTAPTPGQSSKPAAPEKIRLFVSNNAQQIPAGKSMDLATVNYLAQKTNTDLDITFLPHENYMDQLKLKFASGDIPNVHMVWGIETSDLVINGLAMDLKPYIDKYGPNLKKNIPQSAWDAVTLNGKILAIPQLAQGNAPAERMIYVRKDWMDKLGIKEPKTSEEFLTMLRAFRDKDPNGNGKKDEIPFSSREKFEWADNIFGMYGVNLDSNSLYNNEVMPGFVNPNMKKALGMLKTMYAEKLIDTEFLTNTRAIWDQKIKSDLVGSWNHVVFGAWDPWQKELSKLLPDKKPNVVAIPTPRGEDYEGQLGRVEKPVLKTFVVHKDTKNPEAIVKMFDWLVSDEGQMFTELGIEGQSYTKDGSTIKYLADKDPDVKWRSAVFQMHGFNEPAQKVLINNDEAYNKLIQTIETSRKEGIANPTAGMPPSETLTKNADLGYKGSFQEAAAKIILGEKPLDYFDEYVASWKKQGGDKAIKELTDWYNANRKK</sequence>
<dbReference type="PANTHER" id="PTHR43649">
    <property type="entry name" value="ARABINOSE-BINDING PROTEIN-RELATED"/>
    <property type="match status" value="1"/>
</dbReference>
<protein>
    <submittedName>
        <fullName evidence="8">Extracellular solute-binding protein</fullName>
    </submittedName>
</protein>
<dbReference type="InterPro" id="IPR006059">
    <property type="entry name" value="SBP"/>
</dbReference>
<proteinExistence type="predicted"/>
<keyword evidence="3" id="KW-0472">Membrane</keyword>
<dbReference type="PANTHER" id="PTHR43649:SF33">
    <property type="entry name" value="POLYGALACTURONAN_RHAMNOGALACTURONAN-BINDING PROTEIN YTCQ"/>
    <property type="match status" value="1"/>
</dbReference>
<name>A0ABU6FWT9_9BACL</name>
<feature type="compositionally biased region" description="Low complexity" evidence="6">
    <location>
        <begin position="37"/>
        <end position="48"/>
    </location>
</feature>
<keyword evidence="9" id="KW-1185">Reference proteome</keyword>
<comment type="caution">
    <text evidence="8">The sequence shown here is derived from an EMBL/GenBank/DDBJ whole genome shotgun (WGS) entry which is preliminary data.</text>
</comment>
<feature type="chain" id="PRO_5045608679" evidence="7">
    <location>
        <begin position="32"/>
        <end position="527"/>
    </location>
</feature>
<keyword evidence="5" id="KW-0449">Lipoprotein</keyword>
<evidence type="ECO:0000256" key="1">
    <source>
        <dbReference type="ARBA" id="ARBA00022475"/>
    </source>
</evidence>
<evidence type="ECO:0000256" key="5">
    <source>
        <dbReference type="ARBA" id="ARBA00023288"/>
    </source>
</evidence>
<keyword evidence="1" id="KW-1003">Cell membrane</keyword>
<dbReference type="EMBL" id="JARLKY010000009">
    <property type="protein sequence ID" value="MEC0226342.1"/>
    <property type="molecule type" value="Genomic_DNA"/>
</dbReference>